<dbReference type="SUPFAM" id="SSF52540">
    <property type="entry name" value="P-loop containing nucleoside triphosphate hydrolases"/>
    <property type="match status" value="1"/>
</dbReference>
<keyword evidence="3" id="KW-0067">ATP-binding</keyword>
<dbReference type="InterPro" id="IPR004948">
    <property type="entry name" value="Nuc-triphosphatase_THEP1"/>
</dbReference>
<evidence type="ECO:0000256" key="3">
    <source>
        <dbReference type="ARBA" id="ARBA00022840"/>
    </source>
</evidence>
<dbReference type="KEGG" id="cex:CSE_01530"/>
<dbReference type="Pfam" id="PF03266">
    <property type="entry name" value="NTPase_1"/>
    <property type="match status" value="1"/>
</dbReference>
<keyword evidence="5" id="KW-1185">Reference proteome</keyword>
<reference evidence="4 5" key="1">
    <citation type="submission" date="2011-01" db="EMBL/GenBank/DDBJ databases">
        <title>Whole genome sequence of Caldisericum exile AZM16c01.</title>
        <authorList>
            <person name="Narita-Yamada S."/>
            <person name="Kawakoshi A."/>
            <person name="Nakamura S."/>
            <person name="Sasagawa M."/>
            <person name="Fukada J."/>
            <person name="Sekine M."/>
            <person name="Kato Y."/>
            <person name="Fukai R."/>
            <person name="Sasaki K."/>
            <person name="Hanamaki A."/>
            <person name="Narita H."/>
            <person name="Konno Y."/>
            <person name="Mori K."/>
            <person name="Yamazaki S."/>
            <person name="Suzuki K."/>
            <person name="Fujita N."/>
        </authorList>
    </citation>
    <scope>NUCLEOTIDE SEQUENCE [LARGE SCALE GENOMIC DNA]</scope>
    <source>
        <strain evidence="5">DSM 21853 / NBRC 104410 / AZM16c01</strain>
    </source>
</reference>
<dbReference type="NCBIfam" id="NF010248">
    <property type="entry name" value="PRK13695.1"/>
    <property type="match status" value="1"/>
</dbReference>
<sequence length="169" mass="19996">MEKIFITGNPACGKTTLIKEIGELLKIKGVAFSGFITEEIREKGFRKGFTIEDLKTKEKLIFASLEGFSNIKFGKYFLNIENFERIALKVFDDSPKIVLIDEIGKMEFYSNKFRKYFLENLQRNKNIVGTLHRDFVKDFEQYKIYTLTRENYQKIKHEILTELQKMRIL</sequence>
<dbReference type="PANTHER" id="PTHR43146:SF1">
    <property type="entry name" value="CANCER-RELATED NUCLEOSIDE-TRIPHOSPHATASE"/>
    <property type="match status" value="1"/>
</dbReference>
<dbReference type="EC" id="3.6.1.15" evidence="4"/>
<gene>
    <name evidence="4" type="ordered locus">CSE_01530</name>
</gene>
<dbReference type="Gene3D" id="3.40.50.300">
    <property type="entry name" value="P-loop containing nucleotide triphosphate hydrolases"/>
    <property type="match status" value="1"/>
</dbReference>
<evidence type="ECO:0000313" key="5">
    <source>
        <dbReference type="Proteomes" id="UP000004793"/>
    </source>
</evidence>
<proteinExistence type="inferred from homology"/>
<dbReference type="HAMAP" id="MF_00796">
    <property type="entry name" value="NTPase_1"/>
    <property type="match status" value="1"/>
</dbReference>
<organism evidence="4 5">
    <name type="scientific">Caldisericum exile (strain DSM 21853 / NBRC 104410 / AZM16c01)</name>
    <dbReference type="NCBI Taxonomy" id="511051"/>
    <lineage>
        <taxon>Bacteria</taxon>
        <taxon>Pseudomonadati</taxon>
        <taxon>Caldisericota/Cryosericota group</taxon>
        <taxon>Caldisericota</taxon>
        <taxon>Caldisericia</taxon>
        <taxon>Caldisericales</taxon>
        <taxon>Caldisericaceae</taxon>
        <taxon>Caldisericum</taxon>
    </lineage>
</organism>
<evidence type="ECO:0000313" key="4">
    <source>
        <dbReference type="EMBL" id="BAL80279.1"/>
    </source>
</evidence>
<dbReference type="PANTHER" id="PTHR43146">
    <property type="entry name" value="CANCER-RELATED NUCLEOSIDE-TRIPHOSPHATASE"/>
    <property type="match status" value="1"/>
</dbReference>
<dbReference type="GO" id="GO:0005524">
    <property type="term" value="F:ATP binding"/>
    <property type="evidence" value="ECO:0007669"/>
    <property type="project" value="UniProtKB-KW"/>
</dbReference>
<dbReference type="EMBL" id="AP012051">
    <property type="protein sequence ID" value="BAL80279.1"/>
    <property type="molecule type" value="Genomic_DNA"/>
</dbReference>
<dbReference type="GO" id="GO:0017111">
    <property type="term" value="F:ribonucleoside triphosphate phosphatase activity"/>
    <property type="evidence" value="ECO:0007669"/>
    <property type="project" value="UniProtKB-EC"/>
</dbReference>
<dbReference type="InterPro" id="IPR027417">
    <property type="entry name" value="P-loop_NTPase"/>
</dbReference>
<name>A0A7U6GDB0_CALEA</name>
<protein>
    <submittedName>
        <fullName evidence="4">Nucleoside-triphosphatase</fullName>
        <ecNumber evidence="4">3.6.1.15</ecNumber>
    </submittedName>
</protein>
<evidence type="ECO:0000256" key="2">
    <source>
        <dbReference type="ARBA" id="ARBA00022801"/>
    </source>
</evidence>
<keyword evidence="2 4" id="KW-0378">Hydrolase</keyword>
<keyword evidence="1" id="KW-0547">Nucleotide-binding</keyword>
<dbReference type="AlphaFoldDB" id="A0A7U6GDB0"/>
<dbReference type="Proteomes" id="UP000004793">
    <property type="component" value="Chromosome"/>
</dbReference>
<evidence type="ECO:0000256" key="1">
    <source>
        <dbReference type="ARBA" id="ARBA00022741"/>
    </source>
</evidence>
<accession>A0A7U6GDB0</accession>
<dbReference type="RefSeq" id="WP_014452686.1">
    <property type="nucleotide sequence ID" value="NC_017096.1"/>
</dbReference>